<dbReference type="SFLD" id="SFLDS00029">
    <property type="entry name" value="Radical_SAM"/>
    <property type="match status" value="1"/>
</dbReference>
<dbReference type="Pfam" id="PF04055">
    <property type="entry name" value="Radical_SAM"/>
    <property type="match status" value="1"/>
</dbReference>
<dbReference type="InterPro" id="IPR006638">
    <property type="entry name" value="Elp3/MiaA/NifB-like_rSAM"/>
</dbReference>
<dbReference type="Gene3D" id="3.20.20.70">
    <property type="entry name" value="Aldolase class I"/>
    <property type="match status" value="1"/>
</dbReference>
<reference evidence="8" key="1">
    <citation type="submission" date="2023-07" db="EMBL/GenBank/DDBJ databases">
        <title>30 novel species of actinomycetes from the DSMZ collection.</title>
        <authorList>
            <person name="Nouioui I."/>
        </authorList>
    </citation>
    <scope>NUCLEOTIDE SEQUENCE [LARGE SCALE GENOMIC DNA]</scope>
    <source>
        <strain evidence="8">DSM 44399</strain>
    </source>
</reference>
<dbReference type="InterPro" id="IPR007197">
    <property type="entry name" value="rSAM"/>
</dbReference>
<sequence>MTDDVVTRIRSERRARIDGLLRHERDWCVYPGDGGSPLDVSEAALQREQDLWRTAEQLRERLGDGAPSREVLKYFPVLFVSAPHIERGVTGTFPGMPTPLLYATSLADRLVLIDEFPAQRTPRTVAVLNPGVYDDDFVAELRRVLRVHRPVLVGVSNLSEGHHYALRVAAIVKEEVPSAVVLFGGQHEDGVNPLVYRSASERVSRMPERQRAIYADFELSDAARDRLADLETLAAPSERAVVDLVFAGDAPYAMVEILQAVADSPDGDLASVKADLLRRRANFAALPGSGVLSFWDDSTGQVCRLPLSGSTVDANQLPFFDTRGLARPNRFPVFEGQLTAQIMACLGCKYSCSFCHESADAFLYASSKFRQRTARHVIAEMQLRYEQGYRALFFDDSTFTQNPAWLAQFLPLVTAELPGRVEWGCQTTINDLDEAMVGRMADSGCTYIYFGLESAEPTPDAVQKVLQLRRTNARLSWSERLREVAGWCRAAGVRIGTSLQFGLGESSAERMTTLRLVAELHREGLMPDGCVALNVNSPYPGTRQWLGLLGKRDPLPDYRHRLLRHGGFETAHQFSSLTGAAVDEIYRLAVETLGKALHADQVAEW</sequence>
<protein>
    <submittedName>
        <fullName evidence="7">B12-binding domain-containing radical SAM protein</fullName>
    </submittedName>
</protein>
<keyword evidence="2" id="KW-0949">S-adenosyl-L-methionine</keyword>
<evidence type="ECO:0000256" key="2">
    <source>
        <dbReference type="ARBA" id="ARBA00022691"/>
    </source>
</evidence>
<proteinExistence type="predicted"/>
<evidence type="ECO:0000313" key="7">
    <source>
        <dbReference type="EMBL" id="MDT0262303.1"/>
    </source>
</evidence>
<evidence type="ECO:0000256" key="1">
    <source>
        <dbReference type="ARBA" id="ARBA00001966"/>
    </source>
</evidence>
<accession>A0ABU2JC46</accession>
<name>A0ABU2JC46_9ACTN</name>
<dbReference type="SFLD" id="SFLDG01082">
    <property type="entry name" value="B12-binding_domain_containing"/>
    <property type="match status" value="1"/>
</dbReference>
<evidence type="ECO:0000313" key="8">
    <source>
        <dbReference type="Proteomes" id="UP001183176"/>
    </source>
</evidence>
<dbReference type="InterPro" id="IPR051198">
    <property type="entry name" value="BchE-like"/>
</dbReference>
<dbReference type="InterPro" id="IPR013785">
    <property type="entry name" value="Aldolase_TIM"/>
</dbReference>
<keyword evidence="4" id="KW-0408">Iron</keyword>
<feature type="domain" description="Radical SAM core" evidence="6">
    <location>
        <begin position="334"/>
        <end position="581"/>
    </location>
</feature>
<dbReference type="InterPro" id="IPR058240">
    <property type="entry name" value="rSAM_sf"/>
</dbReference>
<comment type="caution">
    <text evidence="7">The sequence shown here is derived from an EMBL/GenBank/DDBJ whole genome shotgun (WGS) entry which is preliminary data.</text>
</comment>
<evidence type="ECO:0000256" key="5">
    <source>
        <dbReference type="ARBA" id="ARBA00023014"/>
    </source>
</evidence>
<comment type="cofactor">
    <cofactor evidence="1">
        <name>[4Fe-4S] cluster</name>
        <dbReference type="ChEBI" id="CHEBI:49883"/>
    </cofactor>
</comment>
<keyword evidence="5" id="KW-0411">Iron-sulfur</keyword>
<organism evidence="7 8">
    <name type="scientific">Jatrophihabitans lederbergiae</name>
    <dbReference type="NCBI Taxonomy" id="3075547"/>
    <lineage>
        <taxon>Bacteria</taxon>
        <taxon>Bacillati</taxon>
        <taxon>Actinomycetota</taxon>
        <taxon>Actinomycetes</taxon>
        <taxon>Jatrophihabitantales</taxon>
        <taxon>Jatrophihabitantaceae</taxon>
        <taxon>Jatrophihabitans</taxon>
    </lineage>
</organism>
<evidence type="ECO:0000256" key="3">
    <source>
        <dbReference type="ARBA" id="ARBA00022723"/>
    </source>
</evidence>
<dbReference type="EMBL" id="JAVREH010000016">
    <property type="protein sequence ID" value="MDT0262303.1"/>
    <property type="molecule type" value="Genomic_DNA"/>
</dbReference>
<dbReference type="Proteomes" id="UP001183176">
    <property type="component" value="Unassembled WGS sequence"/>
</dbReference>
<dbReference type="SUPFAM" id="SSF102114">
    <property type="entry name" value="Radical SAM enzymes"/>
    <property type="match status" value="1"/>
</dbReference>
<dbReference type="RefSeq" id="WP_311423454.1">
    <property type="nucleotide sequence ID" value="NZ_JAVREH010000016.1"/>
</dbReference>
<keyword evidence="3" id="KW-0479">Metal-binding</keyword>
<gene>
    <name evidence="7" type="ORF">RM423_12975</name>
</gene>
<dbReference type="PANTHER" id="PTHR43409:SF7">
    <property type="entry name" value="BLL1977 PROTEIN"/>
    <property type="match status" value="1"/>
</dbReference>
<dbReference type="PROSITE" id="PS51918">
    <property type="entry name" value="RADICAL_SAM"/>
    <property type="match status" value="1"/>
</dbReference>
<dbReference type="SMART" id="SM00729">
    <property type="entry name" value="Elp3"/>
    <property type="match status" value="1"/>
</dbReference>
<evidence type="ECO:0000256" key="4">
    <source>
        <dbReference type="ARBA" id="ARBA00023004"/>
    </source>
</evidence>
<evidence type="ECO:0000259" key="6">
    <source>
        <dbReference type="PROSITE" id="PS51918"/>
    </source>
</evidence>
<dbReference type="PANTHER" id="PTHR43409">
    <property type="entry name" value="ANAEROBIC MAGNESIUM-PROTOPORPHYRIN IX MONOMETHYL ESTER CYCLASE-RELATED"/>
    <property type="match status" value="1"/>
</dbReference>
<keyword evidence="8" id="KW-1185">Reference proteome</keyword>